<keyword evidence="2" id="KW-0472">Membrane</keyword>
<dbReference type="Proteomes" id="UP000515124">
    <property type="component" value="Unplaced"/>
</dbReference>
<organism evidence="4 5">
    <name type="scientific">Prunus avium</name>
    <name type="common">Cherry</name>
    <name type="synonym">Cerasus avium</name>
    <dbReference type="NCBI Taxonomy" id="42229"/>
    <lineage>
        <taxon>Eukaryota</taxon>
        <taxon>Viridiplantae</taxon>
        <taxon>Streptophyta</taxon>
        <taxon>Embryophyta</taxon>
        <taxon>Tracheophyta</taxon>
        <taxon>Spermatophyta</taxon>
        <taxon>Magnoliopsida</taxon>
        <taxon>eudicotyledons</taxon>
        <taxon>Gunneridae</taxon>
        <taxon>Pentapetalae</taxon>
        <taxon>rosids</taxon>
        <taxon>fabids</taxon>
        <taxon>Rosales</taxon>
        <taxon>Rosaceae</taxon>
        <taxon>Amygdaloideae</taxon>
        <taxon>Amygdaleae</taxon>
        <taxon>Prunus</taxon>
    </lineage>
</organism>
<keyword evidence="4" id="KW-1185">Reference proteome</keyword>
<dbReference type="KEGG" id="pavi:110754657"/>
<dbReference type="PRINTS" id="PR00364">
    <property type="entry name" value="DISEASERSIST"/>
</dbReference>
<dbReference type="Gene3D" id="3.40.50.10140">
    <property type="entry name" value="Toll/interleukin-1 receptor homology (TIR) domain"/>
    <property type="match status" value="1"/>
</dbReference>
<dbReference type="PROSITE" id="PS50104">
    <property type="entry name" value="TIR"/>
    <property type="match status" value="1"/>
</dbReference>
<feature type="domain" description="TIR" evidence="3">
    <location>
        <begin position="20"/>
        <end position="185"/>
    </location>
</feature>
<dbReference type="PANTHER" id="PTHR11017:SF578">
    <property type="entry name" value="ADP-RIBOSYL CYCLASE_CYCLIC ADP-RIBOSE HYDROLASE"/>
    <property type="match status" value="1"/>
</dbReference>
<proteinExistence type="predicted"/>
<keyword evidence="2" id="KW-0812">Transmembrane</keyword>
<evidence type="ECO:0000259" key="3">
    <source>
        <dbReference type="PROSITE" id="PS50104"/>
    </source>
</evidence>
<dbReference type="InterPro" id="IPR000157">
    <property type="entry name" value="TIR_dom"/>
</dbReference>
<dbReference type="InterPro" id="IPR044974">
    <property type="entry name" value="Disease_R_plants"/>
</dbReference>
<dbReference type="AlphaFoldDB" id="A0A6P5S6V7"/>
<evidence type="ECO:0000313" key="5">
    <source>
        <dbReference type="RefSeq" id="XP_021811449.1"/>
    </source>
</evidence>
<name>A0A6P5S6V7_PRUAV</name>
<feature type="transmembrane region" description="Helical" evidence="2">
    <location>
        <begin position="538"/>
        <end position="556"/>
    </location>
</feature>
<dbReference type="SMART" id="SM00255">
    <property type="entry name" value="TIR"/>
    <property type="match status" value="1"/>
</dbReference>
<accession>A0A6P5S6V7</accession>
<evidence type="ECO:0000313" key="4">
    <source>
        <dbReference type="Proteomes" id="UP000515124"/>
    </source>
</evidence>
<dbReference type="SUPFAM" id="SSF52200">
    <property type="entry name" value="Toll/Interleukin receptor TIR domain"/>
    <property type="match status" value="1"/>
</dbReference>
<reference evidence="5" key="1">
    <citation type="submission" date="2025-08" db="UniProtKB">
        <authorList>
            <consortium name="RefSeq"/>
        </authorList>
    </citation>
    <scope>IDENTIFICATION</scope>
</reference>
<dbReference type="RefSeq" id="XP_021811449.1">
    <property type="nucleotide sequence ID" value="XM_021955757.1"/>
</dbReference>
<dbReference type="Gene3D" id="3.40.50.300">
    <property type="entry name" value="P-loop containing nucleotide triphosphate hydrolases"/>
    <property type="match status" value="1"/>
</dbReference>
<dbReference type="GO" id="GO:0043531">
    <property type="term" value="F:ADP binding"/>
    <property type="evidence" value="ECO:0007669"/>
    <property type="project" value="InterPro"/>
</dbReference>
<dbReference type="SUPFAM" id="SSF52540">
    <property type="entry name" value="P-loop containing nucleoside triphosphate hydrolases"/>
    <property type="match status" value="1"/>
</dbReference>
<gene>
    <name evidence="5" type="primary">LOC110754657</name>
</gene>
<dbReference type="PANTHER" id="PTHR11017">
    <property type="entry name" value="LEUCINE-RICH REPEAT-CONTAINING PROTEIN"/>
    <property type="match status" value="1"/>
</dbReference>
<dbReference type="Gene3D" id="1.10.8.430">
    <property type="entry name" value="Helical domain of apoptotic protease-activating factors"/>
    <property type="match status" value="1"/>
</dbReference>
<evidence type="ECO:0000256" key="2">
    <source>
        <dbReference type="SAM" id="Phobius"/>
    </source>
</evidence>
<keyword evidence="2" id="KW-1133">Transmembrane helix</keyword>
<feature type="transmembrane region" description="Helical" evidence="2">
    <location>
        <begin position="622"/>
        <end position="641"/>
    </location>
</feature>
<dbReference type="InterPro" id="IPR002182">
    <property type="entry name" value="NB-ARC"/>
</dbReference>
<dbReference type="GO" id="GO:0006952">
    <property type="term" value="P:defense response"/>
    <property type="evidence" value="ECO:0007669"/>
    <property type="project" value="InterPro"/>
</dbReference>
<dbReference type="FunFam" id="3.40.50.10140:FF:000007">
    <property type="entry name" value="Disease resistance protein (TIR-NBS-LRR class)"/>
    <property type="match status" value="1"/>
</dbReference>
<dbReference type="InterPro" id="IPR027417">
    <property type="entry name" value="P-loop_NTPase"/>
</dbReference>
<dbReference type="GeneID" id="110754657"/>
<dbReference type="GO" id="GO:0007165">
    <property type="term" value="P:signal transduction"/>
    <property type="evidence" value="ECO:0007669"/>
    <property type="project" value="InterPro"/>
</dbReference>
<feature type="transmembrane region" description="Helical" evidence="2">
    <location>
        <begin position="577"/>
        <end position="602"/>
    </location>
</feature>
<dbReference type="InterPro" id="IPR035897">
    <property type="entry name" value="Toll_tir_struct_dom_sf"/>
</dbReference>
<dbReference type="InterPro" id="IPR042197">
    <property type="entry name" value="Apaf_helical"/>
</dbReference>
<dbReference type="Pfam" id="PF00931">
    <property type="entry name" value="NB-ARC"/>
    <property type="match status" value="1"/>
</dbReference>
<keyword evidence="1" id="KW-0520">NAD</keyword>
<dbReference type="Pfam" id="PF01582">
    <property type="entry name" value="TIR"/>
    <property type="match status" value="1"/>
</dbReference>
<evidence type="ECO:0000256" key="1">
    <source>
        <dbReference type="ARBA" id="ARBA00023027"/>
    </source>
</evidence>
<protein>
    <submittedName>
        <fullName evidence="5">TMV resistance protein N-like isoform X1</fullName>
    </submittedName>
</protein>
<sequence>MALITSESVSPSSSSSTNSWRNDVFISYRSADTRYNFTDHLYSNLQQKGIKTFMDTDYKRGEQMSPALFEEIEGSKISIIVFSENYGSSPWCLDELVHILDCKRSKQQMVMPIFYKVKPSHVRKQLGTFGKAFVDHERIFINGMEEVMTWRDALTEAADLHGWILEDGSESKFINDIVEEISLQVLNRTYLHVAKYPVGIESRLQDMRDFLGADVDDVRMVGIWGIRGIGKTTIAKAVYNSIAHKFEGSCFLENVRENSAAPRGLLQQQKTLLYEILGGKELEVTSVDKGINVIKQRLSHKKVLLMLDDVDQLDQLNKLIGRSDWLGLGSRIIITTRYKHLLASHQVDVTYEVKELDPYEAFELFSYNAFPEKGLPDDYKKLAVSLVEYAKGIPLALTVTGSLLCGRSIDEWQAVLDCYRRAPALDTDEILKITKNALEHPEKVSMETALLRIEEQHVQMHDLQEEMRIETARQDVNIGTIGIQRQESLPEQPDGIWSSAKSFLSKAFSAEWMFLIVSLMLEIFSGICDQLSSPRKPLYELFGMGLAIISLATCIWEFIHKGRRGKVEFGKCGKLLWWFYCPCSGTLYGTFPEICGLIYAITQWASSMVQFLCVLQHEDNPFKVNILPVLFLVCLVVSKLIRNARGSTTSDMKLEAIAVDP</sequence>